<dbReference type="EMBL" id="SOML01000008">
    <property type="protein sequence ID" value="TFD95394.1"/>
    <property type="molecule type" value="Genomic_DNA"/>
</dbReference>
<dbReference type="RefSeq" id="WP_134436808.1">
    <property type="nucleotide sequence ID" value="NZ_SOML01000008.1"/>
</dbReference>
<gene>
    <name evidence="1" type="ORF">E2605_13330</name>
</gene>
<dbReference type="GO" id="GO:0016853">
    <property type="term" value="F:isomerase activity"/>
    <property type="evidence" value="ECO:0007669"/>
    <property type="project" value="UniProtKB-KW"/>
</dbReference>
<dbReference type="InterPro" id="IPR027304">
    <property type="entry name" value="Trigger_fact/SurA_dom_sf"/>
</dbReference>
<dbReference type="OrthoDB" id="9785180at2"/>
<accession>A0A4Y8L4K8</accession>
<evidence type="ECO:0000313" key="2">
    <source>
        <dbReference type="Proteomes" id="UP000297861"/>
    </source>
</evidence>
<sequence length="301" mass="34712">MTQSIFGSLKKTVIYFTSISILISCSDKESATPNKDDSPIVSVNGKTLYLADLNNAIPSGLSAADSTQAADAYIKMWIKDELIYEKAKQNVTDQQSIDEMVENYRQSLTTFTYLEQLLKEELSKKITETEMKDYYDKHPESFELQSCLVKGLFLKIPQSSSEVKNFRQWYQSNTDAAKEKIEKASLQNAVIYDYFYDKWVNFDDIASNIPVSISDQSQFVKNNKNYETQDSLYVYFLHIEEYALAGSKAPYEYSKSEITDILINKNREAFLKTFEADLLQSAENKKQIKYYKEENTAQKKK</sequence>
<keyword evidence="1" id="KW-0413">Isomerase</keyword>
<reference evidence="1 2" key="1">
    <citation type="submission" date="2019-03" db="EMBL/GenBank/DDBJ databases">
        <title>San Antonio Military Medical Center submission to MRSN (WRAIR), pending publication.</title>
        <authorList>
            <person name="Blyth D.M."/>
            <person name="Mccarthy S.L."/>
            <person name="Schall S.E."/>
            <person name="Stam J.A."/>
            <person name="Ong A.C."/>
            <person name="Mcgann P.T."/>
        </authorList>
    </citation>
    <scope>NUCLEOTIDE SEQUENCE [LARGE SCALE GENOMIC DNA]</scope>
    <source>
        <strain evidence="1 2">MRSN571793</strain>
    </source>
</reference>
<keyword evidence="2" id="KW-1185">Reference proteome</keyword>
<dbReference type="Proteomes" id="UP000297861">
    <property type="component" value="Unassembled WGS sequence"/>
</dbReference>
<evidence type="ECO:0000313" key="1">
    <source>
        <dbReference type="EMBL" id="TFD95394.1"/>
    </source>
</evidence>
<dbReference type="AlphaFoldDB" id="A0A4Y8L4K8"/>
<proteinExistence type="predicted"/>
<comment type="caution">
    <text evidence="1">The sequence shown here is derived from an EMBL/GenBank/DDBJ whole genome shotgun (WGS) entry which is preliminary data.</text>
</comment>
<organism evidence="1 2">
    <name type="scientific">Dysgonomonas capnocytophagoides</name>
    <dbReference type="NCBI Taxonomy" id="45254"/>
    <lineage>
        <taxon>Bacteria</taxon>
        <taxon>Pseudomonadati</taxon>
        <taxon>Bacteroidota</taxon>
        <taxon>Bacteroidia</taxon>
        <taxon>Bacteroidales</taxon>
        <taxon>Dysgonomonadaceae</taxon>
        <taxon>Dysgonomonas</taxon>
    </lineage>
</organism>
<name>A0A4Y8L4K8_9BACT</name>
<dbReference type="STRING" id="1121485.GCA_000426485_01490"/>
<dbReference type="SUPFAM" id="SSF109998">
    <property type="entry name" value="Triger factor/SurA peptide-binding domain-like"/>
    <property type="match status" value="1"/>
</dbReference>
<protein>
    <submittedName>
        <fullName evidence="1">Peptidyl-prolyl cis-trans isomerase</fullName>
    </submittedName>
</protein>